<sequence length="546" mass="60284">MPMAGQGVLAAPRRYLALHLPRWATDCLKRADPALASSERPLALWERQKGAMKLVALDLRASAAGLFIGQNVSDARGLVTNLELREIDRPFIEQVFADFADWHSNASPIVAVHKAQASWGDLIVDVTGVSHLFGGEERMLETMTGRLEALGITVSGAIGPNIGTAWALVHHSYPQVVQDNVMGALAGLPVAALRLEEAQIEGLRHLGLKRIGQLYGRDRRALQARFGASLLLRLDQALGYVEERLTPRLPLAEHYVERLFAEPIGLIDDVLMTSGDLALQLSNRLEREGLGAQAFHLFLYRVDHKVMTLSVKAARATRDALHIGRLFAHRAERLQGEYDAGFGIDMIRLAAGSITALSEAQIGAFSIDDGAASLDQLHDRMTSRLGSLAVVRNSFANTHIPERAVTLEPVVNPQPKEPLPLLPIAAPRPLRLLPQPEPISVSLAEVPDGPPPNMVWRRVTYRFVKSSGPERIGAEWWLSRSKLKMKGEETKEGAHSDTPERHYREGEAARDYFLAEDDGGRRFWIFRQGLFGAAEAPEWFLHGFFS</sequence>
<evidence type="ECO:0000256" key="3">
    <source>
        <dbReference type="ARBA" id="ARBA00012417"/>
    </source>
</evidence>
<reference evidence="9" key="1">
    <citation type="submission" date="2020-07" db="EMBL/GenBank/DDBJ databases">
        <title>Huge and variable diversity of episymbiotic CPR bacteria and DPANN archaea in groundwater ecosystems.</title>
        <authorList>
            <person name="He C.Y."/>
            <person name="Keren R."/>
            <person name="Whittaker M."/>
            <person name="Farag I.F."/>
            <person name="Doudna J."/>
            <person name="Cate J.H.D."/>
            <person name="Banfield J.F."/>
        </authorList>
    </citation>
    <scope>NUCLEOTIDE SEQUENCE</scope>
    <source>
        <strain evidence="9">NC_groundwater_1586_Pr3_B-0.1um_66_15</strain>
    </source>
</reference>
<dbReference type="SUPFAM" id="SSF56672">
    <property type="entry name" value="DNA/RNA polymerases"/>
    <property type="match status" value="1"/>
</dbReference>
<protein>
    <recommendedName>
        <fullName evidence="3">DNA-directed DNA polymerase</fullName>
        <ecNumber evidence="3">2.7.7.7</ecNumber>
    </recommendedName>
</protein>
<dbReference type="InterPro" id="IPR017961">
    <property type="entry name" value="DNA_pol_Y-fam_little_finger"/>
</dbReference>
<proteinExistence type="predicted"/>
<dbReference type="Proteomes" id="UP000782610">
    <property type="component" value="Unassembled WGS sequence"/>
</dbReference>
<accession>A0A933NW99</accession>
<evidence type="ECO:0000256" key="4">
    <source>
        <dbReference type="ARBA" id="ARBA00022763"/>
    </source>
</evidence>
<name>A0A933NW99_9HYPH</name>
<dbReference type="PANTHER" id="PTHR35369:SF2">
    <property type="entry name" value="BLR3025 PROTEIN"/>
    <property type="match status" value="1"/>
</dbReference>
<dbReference type="GO" id="GO:0006281">
    <property type="term" value="P:DNA repair"/>
    <property type="evidence" value="ECO:0007669"/>
    <property type="project" value="InterPro"/>
</dbReference>
<dbReference type="InterPro" id="IPR050356">
    <property type="entry name" value="SulA_CellDiv_inhibitor"/>
</dbReference>
<dbReference type="AlphaFoldDB" id="A0A933NW99"/>
<evidence type="ECO:0000313" key="10">
    <source>
        <dbReference type="Proteomes" id="UP000782610"/>
    </source>
</evidence>
<organism evidence="9 10">
    <name type="scientific">Devosia nanyangense</name>
    <dbReference type="NCBI Taxonomy" id="1228055"/>
    <lineage>
        <taxon>Bacteria</taxon>
        <taxon>Pseudomonadati</taxon>
        <taxon>Pseudomonadota</taxon>
        <taxon>Alphaproteobacteria</taxon>
        <taxon>Hyphomicrobiales</taxon>
        <taxon>Devosiaceae</taxon>
        <taxon>Devosia</taxon>
    </lineage>
</organism>
<gene>
    <name evidence="9" type="ORF">HY834_08005</name>
</gene>
<evidence type="ECO:0000259" key="8">
    <source>
        <dbReference type="Pfam" id="PF11799"/>
    </source>
</evidence>
<dbReference type="PANTHER" id="PTHR35369">
    <property type="entry name" value="BLR3025 PROTEIN-RELATED"/>
    <property type="match status" value="1"/>
</dbReference>
<comment type="function">
    <text evidence="5">Poorly processive, error-prone DNA polymerase involved in untargeted mutagenesis. Copies undamaged DNA at stalled replication forks, which arise in vivo from mismatched or misaligned primer ends. These misaligned primers can be extended by PolIV. Exhibits no 3'-5' exonuclease (proofreading) activity. May be involved in translesional synthesis, in conjunction with the beta clamp from PolIII.</text>
</comment>
<dbReference type="CDD" id="cd03468">
    <property type="entry name" value="PolY_like"/>
    <property type="match status" value="1"/>
</dbReference>
<comment type="caution">
    <text evidence="9">The sequence shown here is derived from an EMBL/GenBank/DDBJ whole genome shotgun (WGS) entry which is preliminary data.</text>
</comment>
<keyword evidence="4" id="KW-0227">DNA damage</keyword>
<evidence type="ECO:0000313" key="9">
    <source>
        <dbReference type="EMBL" id="MBI4921679.1"/>
    </source>
</evidence>
<feature type="domain" description="DNA polymerase Y-family little finger" evidence="8">
    <location>
        <begin position="256"/>
        <end position="355"/>
    </location>
</feature>
<comment type="catalytic activity">
    <reaction evidence="6">
        <text>DNA(n) + a 2'-deoxyribonucleoside 5'-triphosphate = DNA(n+1) + diphosphate</text>
        <dbReference type="Rhea" id="RHEA:22508"/>
        <dbReference type="Rhea" id="RHEA-COMP:17339"/>
        <dbReference type="Rhea" id="RHEA-COMP:17340"/>
        <dbReference type="ChEBI" id="CHEBI:33019"/>
        <dbReference type="ChEBI" id="CHEBI:61560"/>
        <dbReference type="ChEBI" id="CHEBI:173112"/>
        <dbReference type="EC" id="2.7.7.7"/>
    </reaction>
</comment>
<comment type="cofactor">
    <cofactor evidence="1">
        <name>Mg(2+)</name>
        <dbReference type="ChEBI" id="CHEBI:18420"/>
    </cofactor>
</comment>
<evidence type="ECO:0000259" key="7">
    <source>
        <dbReference type="Pfam" id="PF00817"/>
    </source>
</evidence>
<feature type="domain" description="UmuC" evidence="7">
    <location>
        <begin position="26"/>
        <end position="166"/>
    </location>
</feature>
<evidence type="ECO:0000256" key="2">
    <source>
        <dbReference type="ARBA" id="ARBA00011245"/>
    </source>
</evidence>
<evidence type="ECO:0000256" key="6">
    <source>
        <dbReference type="ARBA" id="ARBA00049244"/>
    </source>
</evidence>
<dbReference type="InterPro" id="IPR043502">
    <property type="entry name" value="DNA/RNA_pol_sf"/>
</dbReference>
<evidence type="ECO:0000256" key="5">
    <source>
        <dbReference type="ARBA" id="ARBA00025589"/>
    </source>
</evidence>
<comment type="subunit">
    <text evidence="2">Monomer.</text>
</comment>
<dbReference type="GO" id="GO:0003684">
    <property type="term" value="F:damaged DNA binding"/>
    <property type="evidence" value="ECO:0007669"/>
    <property type="project" value="InterPro"/>
</dbReference>
<evidence type="ECO:0000256" key="1">
    <source>
        <dbReference type="ARBA" id="ARBA00001946"/>
    </source>
</evidence>
<dbReference type="Pfam" id="PF00817">
    <property type="entry name" value="IMS"/>
    <property type="match status" value="1"/>
</dbReference>
<dbReference type="Pfam" id="PF11799">
    <property type="entry name" value="IMS_C"/>
    <property type="match status" value="1"/>
</dbReference>
<dbReference type="EC" id="2.7.7.7" evidence="3"/>
<dbReference type="InterPro" id="IPR001126">
    <property type="entry name" value="UmuC"/>
</dbReference>
<dbReference type="EMBL" id="JACRAF010000023">
    <property type="protein sequence ID" value="MBI4921679.1"/>
    <property type="molecule type" value="Genomic_DNA"/>
</dbReference>